<dbReference type="Proteomes" id="UP001177260">
    <property type="component" value="Unassembled WGS sequence"/>
</dbReference>
<keyword evidence="2" id="KW-1185">Reference proteome</keyword>
<protein>
    <submittedName>
        <fullName evidence="1">Uncharacterized protein</fullName>
    </submittedName>
</protein>
<sequence>MGLNLRNESKSLSPPSKEARYRVWWSLYTLDLTLCVMTGRPPSCNDEFCTTPVPVPFEEETFKGAVYAQQLMKDNDARGFFMEILGLGRSGYLASDTAWPDNLDPLLSGPGKQSEQIASSAVEALEPNPSLYFLHVIDLAFIVRETIDTLYAPGASRMLWREIEMAISTLNGKIDAWLERLPVAFQSTTDTREFERERTNMAFYFHSAKILVAQPCFSRLTRQSSGTDLSDRFCESTAVACVDLAVQMIELLPEHPDSSWIYRASPWWCMLHMLMQPITIVLTELLLAKPDTAKRGKLLKVASKTTRWLAELAAKDPAFQRGEKVCRELVTQHDPQLAMAIYGDPEGR</sequence>
<comment type="caution">
    <text evidence="1">The sequence shown here is derived from an EMBL/GenBank/DDBJ whole genome shotgun (WGS) entry which is preliminary data.</text>
</comment>
<evidence type="ECO:0000313" key="2">
    <source>
        <dbReference type="Proteomes" id="UP001177260"/>
    </source>
</evidence>
<reference evidence="1 2" key="1">
    <citation type="journal article" date="2023" name="ACS Omega">
        <title>Identification of the Neoaspergillic Acid Biosynthesis Gene Cluster by Establishing an In Vitro CRISPR-Ribonucleoprotein Genetic System in Aspergillus melleus.</title>
        <authorList>
            <person name="Yuan B."/>
            <person name="Grau M.F."/>
            <person name="Murata R.M."/>
            <person name="Torok T."/>
            <person name="Venkateswaran K."/>
            <person name="Stajich J.E."/>
            <person name="Wang C.C.C."/>
        </authorList>
    </citation>
    <scope>NUCLEOTIDE SEQUENCE [LARGE SCALE GENOMIC DNA]</scope>
    <source>
        <strain evidence="1 2">IMV 1140</strain>
    </source>
</reference>
<accession>A0ACC3BCV5</accession>
<name>A0ACC3BCV5_9EURO</name>
<proteinExistence type="predicted"/>
<evidence type="ECO:0000313" key="1">
    <source>
        <dbReference type="EMBL" id="KAK1148364.1"/>
    </source>
</evidence>
<organism evidence="1 2">
    <name type="scientific">Aspergillus melleus</name>
    <dbReference type="NCBI Taxonomy" id="138277"/>
    <lineage>
        <taxon>Eukaryota</taxon>
        <taxon>Fungi</taxon>
        <taxon>Dikarya</taxon>
        <taxon>Ascomycota</taxon>
        <taxon>Pezizomycotina</taxon>
        <taxon>Eurotiomycetes</taxon>
        <taxon>Eurotiomycetidae</taxon>
        <taxon>Eurotiales</taxon>
        <taxon>Aspergillaceae</taxon>
        <taxon>Aspergillus</taxon>
        <taxon>Aspergillus subgen. Circumdati</taxon>
    </lineage>
</organism>
<dbReference type="EMBL" id="JAOPJF010000008">
    <property type="protein sequence ID" value="KAK1148364.1"/>
    <property type="molecule type" value="Genomic_DNA"/>
</dbReference>
<gene>
    <name evidence="1" type="ORF">N8T08_010175</name>
</gene>